<feature type="chain" id="PRO_5042947142" evidence="2">
    <location>
        <begin position="20"/>
        <end position="690"/>
    </location>
</feature>
<dbReference type="Proteomes" id="UP001344447">
    <property type="component" value="Unassembled WGS sequence"/>
</dbReference>
<dbReference type="PANTHER" id="PTHR31093">
    <property type="entry name" value="CELL SURFACE GLYCOPROTEIN GP138-RELATED-RELATED"/>
    <property type="match status" value="1"/>
</dbReference>
<evidence type="ECO:0000313" key="4">
    <source>
        <dbReference type="Proteomes" id="UP001344447"/>
    </source>
</evidence>
<evidence type="ECO:0000256" key="2">
    <source>
        <dbReference type="SAM" id="SignalP"/>
    </source>
</evidence>
<dbReference type="InterPro" id="IPR053133">
    <property type="entry name" value="Sexual_fusion_gp"/>
</dbReference>
<reference evidence="3 4" key="1">
    <citation type="submission" date="2023-11" db="EMBL/GenBank/DDBJ databases">
        <title>Dfirmibasis_genome.</title>
        <authorList>
            <person name="Edelbroek B."/>
            <person name="Kjellin J."/>
            <person name="Jerlstrom-Hultqvist J."/>
            <person name="Soderbom F."/>
        </authorList>
    </citation>
    <scope>NUCLEOTIDE SEQUENCE [LARGE SCALE GENOMIC DNA]</scope>
    <source>
        <strain evidence="3 4">TNS-C-14</strain>
    </source>
</reference>
<dbReference type="Gene3D" id="3.80.10.10">
    <property type="entry name" value="Ribonuclease Inhibitor"/>
    <property type="match status" value="2"/>
</dbReference>
<feature type="signal peptide" evidence="2">
    <location>
        <begin position="1"/>
        <end position="19"/>
    </location>
</feature>
<dbReference type="AlphaFoldDB" id="A0AAN7YVC8"/>
<accession>A0AAN7YVC8</accession>
<organism evidence="3 4">
    <name type="scientific">Dictyostelium firmibasis</name>
    <dbReference type="NCBI Taxonomy" id="79012"/>
    <lineage>
        <taxon>Eukaryota</taxon>
        <taxon>Amoebozoa</taxon>
        <taxon>Evosea</taxon>
        <taxon>Eumycetozoa</taxon>
        <taxon>Dictyostelia</taxon>
        <taxon>Dictyosteliales</taxon>
        <taxon>Dictyosteliaceae</taxon>
        <taxon>Dictyostelium</taxon>
    </lineage>
</organism>
<evidence type="ECO:0000256" key="1">
    <source>
        <dbReference type="SAM" id="MobiDB-lite"/>
    </source>
</evidence>
<keyword evidence="2" id="KW-0732">Signal</keyword>
<evidence type="ECO:0000313" key="3">
    <source>
        <dbReference type="EMBL" id="KAK5577147.1"/>
    </source>
</evidence>
<name>A0AAN7YVC8_9MYCE</name>
<dbReference type="InterPro" id="IPR032675">
    <property type="entry name" value="LRR_dom_sf"/>
</dbReference>
<gene>
    <name evidence="3" type="ORF">RB653_002085</name>
</gene>
<dbReference type="GO" id="GO:0006907">
    <property type="term" value="P:pinocytosis"/>
    <property type="evidence" value="ECO:0007669"/>
    <property type="project" value="TreeGrafter"/>
</dbReference>
<sequence>MKIIILTIFFIYLFDFGQCIIDPDQKLVISDVLKALYNVDPTQDPCTTPYIYCNTDNITNYQVVAYIDFYFSPNNAYTINQDFTKLPNLTSIRLAENIAFNSSFYDNIYKLTKLEELEVYDLSVSISENLTLPDSLVKVIFNSISAPLGQGWFKSMVDMEIASASAGFSLPKELSNVNPLFKTLTLSVISNSTIPTNIPQFLPNLEFLILNIYNDMDQDDYQNITISSKGVFKKLTYLSFHFYNDFYAQTIFLDQILSNTPVLEYLNIEGIGYDFNPLVGFLDLSYIKGKEPLYVGVGTFSNSFYQLCKGSCFKFPEYSVFYSYSWSYPFGCIDLRNLSSFEVYENYYEQSLPNIENAPFIDNIYIQESIIIGDVPESYCKVELYLSDNQLNGTVPSCIICIGFKQIATDGGYINITGKYLGWGTYYDYFTIIPNEKIEVRIEAGIGKNIQKTITLQNNQTVTLNFSYIPPTIKSYSILEIMDSKFFTLNGTGFNFQGENNVTINGTPIPFSNSRGGSIYDNIIGLDLNHLPSLAIETQFTVSIDVAGQVSNQVTFYYFPSINIIENSLVLNSTGGSIDITGSFITNNSSLISVSINGTNCLLKSYTNSKFRISYPQLEVGDDYVLTLFVGGYTVNLPVTYIQGPTPSPTQTSTSTPTPTSEPNDDGSLASILSIPSCLLIILLIIQQLV</sequence>
<dbReference type="GO" id="GO:0045335">
    <property type="term" value="C:phagocytic vesicle"/>
    <property type="evidence" value="ECO:0007669"/>
    <property type="project" value="TreeGrafter"/>
</dbReference>
<feature type="region of interest" description="Disordered" evidence="1">
    <location>
        <begin position="645"/>
        <end position="666"/>
    </location>
</feature>
<dbReference type="PANTHER" id="PTHR31093:SF4">
    <property type="entry name" value="CELL SURFACE GLYCOPROTEIN-RELATED"/>
    <property type="match status" value="1"/>
</dbReference>
<comment type="caution">
    <text evidence="3">The sequence shown here is derived from an EMBL/GenBank/DDBJ whole genome shotgun (WGS) entry which is preliminary data.</text>
</comment>
<keyword evidence="4" id="KW-1185">Reference proteome</keyword>
<dbReference type="SUPFAM" id="SSF52047">
    <property type="entry name" value="RNI-like"/>
    <property type="match status" value="1"/>
</dbReference>
<dbReference type="GO" id="GO:0005886">
    <property type="term" value="C:plasma membrane"/>
    <property type="evidence" value="ECO:0007669"/>
    <property type="project" value="TreeGrafter"/>
</dbReference>
<protein>
    <submittedName>
        <fullName evidence="3">Uncharacterized protein</fullName>
    </submittedName>
</protein>
<feature type="compositionally biased region" description="Low complexity" evidence="1">
    <location>
        <begin position="649"/>
        <end position="661"/>
    </location>
</feature>
<dbReference type="EMBL" id="JAVFKY010000004">
    <property type="protein sequence ID" value="KAK5577147.1"/>
    <property type="molecule type" value="Genomic_DNA"/>
</dbReference>
<proteinExistence type="predicted"/>